<accession>A0A8H4RU40</accession>
<dbReference type="GO" id="GO:0042907">
    <property type="term" value="F:xanthine transmembrane transporter activity"/>
    <property type="evidence" value="ECO:0007669"/>
    <property type="project" value="TreeGrafter"/>
</dbReference>
<name>A0A8H4RU40_9HELO</name>
<evidence type="ECO:0000256" key="1">
    <source>
        <dbReference type="ARBA" id="ARBA00004141"/>
    </source>
</evidence>
<feature type="transmembrane region" description="Helical" evidence="7">
    <location>
        <begin position="520"/>
        <end position="542"/>
    </location>
</feature>
<evidence type="ECO:0000313" key="8">
    <source>
        <dbReference type="EMBL" id="KAF4635418.1"/>
    </source>
</evidence>
<dbReference type="NCBIfam" id="TIGR00801">
    <property type="entry name" value="ncs2"/>
    <property type="match status" value="1"/>
</dbReference>
<reference evidence="8 9" key="1">
    <citation type="submission" date="2020-03" db="EMBL/GenBank/DDBJ databases">
        <title>Draft Genome Sequence of Cudoniella acicularis.</title>
        <authorList>
            <person name="Buettner E."/>
            <person name="Kellner H."/>
        </authorList>
    </citation>
    <scope>NUCLEOTIDE SEQUENCE [LARGE SCALE GENOMIC DNA]</scope>
    <source>
        <strain evidence="8 9">DSM 108380</strain>
    </source>
</reference>
<feature type="transmembrane region" description="Helical" evidence="7">
    <location>
        <begin position="680"/>
        <end position="702"/>
    </location>
</feature>
<dbReference type="InterPro" id="IPR006042">
    <property type="entry name" value="Xan_ur_permease"/>
</dbReference>
<evidence type="ECO:0000256" key="6">
    <source>
        <dbReference type="ARBA" id="ARBA00023136"/>
    </source>
</evidence>
<evidence type="ECO:0000256" key="7">
    <source>
        <dbReference type="SAM" id="Phobius"/>
    </source>
</evidence>
<keyword evidence="6 7" id="KW-0472">Membrane</keyword>
<keyword evidence="9" id="KW-1185">Reference proteome</keyword>
<proteinExistence type="inferred from homology"/>
<keyword evidence="4 7" id="KW-0812">Transmembrane</keyword>
<feature type="transmembrane region" description="Helical" evidence="7">
    <location>
        <begin position="440"/>
        <end position="460"/>
    </location>
</feature>
<keyword evidence="5 7" id="KW-1133">Transmembrane helix</keyword>
<evidence type="ECO:0000256" key="5">
    <source>
        <dbReference type="ARBA" id="ARBA00022989"/>
    </source>
</evidence>
<feature type="transmembrane region" description="Helical" evidence="7">
    <location>
        <begin position="584"/>
        <end position="610"/>
    </location>
</feature>
<feature type="transmembrane region" description="Helical" evidence="7">
    <location>
        <begin position="708"/>
        <end position="727"/>
    </location>
</feature>
<gene>
    <name evidence="8" type="ORF">G7Y89_g2659</name>
</gene>
<evidence type="ECO:0000313" key="9">
    <source>
        <dbReference type="Proteomes" id="UP000566819"/>
    </source>
</evidence>
<dbReference type="InterPro" id="IPR006043">
    <property type="entry name" value="NCS2"/>
</dbReference>
<evidence type="ECO:0000256" key="3">
    <source>
        <dbReference type="ARBA" id="ARBA00022448"/>
    </source>
</evidence>
<dbReference type="EMBL" id="JAAMPI010000120">
    <property type="protein sequence ID" value="KAF4635418.1"/>
    <property type="molecule type" value="Genomic_DNA"/>
</dbReference>
<sequence>MYHHQLLTRSNLEYHKSSAEYALEIARPDRKLVFTSYTLDAIPKETLKRWTEKGAEVTSASYDDIASLEKVLQGAEAVSFISTWLLGETRRRQRANVINTTTSCFVPRICYTSFIGAGLPEAELPYLPQDHHCTESLIYASGLTYNIQQNYLYADNIPQLFAPSWVFCDNKWILNSKGVPGAYVAREDCSRVAAALLLGKGEPNMVYNISGSEVVSEAVSDDKIFEYICAKPGLKAETVDMSDEELDKYWVEKGLPRKVFEDFLKLLMKLQILTRTWVYRVQKFNQINKSRYVRWWLDWRPKQLSRICTRAAFGCMDTSFLLSYGKENQPIMATDMGPLDVSFTLLQDPSKLVQTIRQSVHSVNIITSPIIIAAAAGFDTTTSEYLVSTSLIVNGILSAIQITRIHLFKTDYYLGTGLILVNGKCPKVADGSPLPCPEGYGAILGTASLCALLEMGLSFMRPSLLKKLFPPIVTGPTVTLIVVSLIQTALEGWAGGSGTCISQPTSGDYMLCPSNSASHALPWGSAEFLGLGFSVFLTIILCERFGSPIMKSTSVIFELLTGCIITAAYGYFDKSSIDAGPVVFFIWVKTFPWSIYGPLVLPLLAIYLILMMETIGDITASCDVSRLQVDGKLFDSRIQGGVLADGMNGMLACLFTITPMSIFAQNNGVITLTRCANRTAGYVACFFLIVMGVFSKFAAALVSTPDSVLGDMTTFLFSSVAISGIRIISTVPFSHLTRFILTAAMSLGFGATLVPTWFSYVFTYTGNNRAKAGFFDAIVLVMETGFAVTGFSAIILNLLISKEGDEDDTASIAADEEREVVISKIENEGVVKKSDSS</sequence>
<evidence type="ECO:0000256" key="2">
    <source>
        <dbReference type="ARBA" id="ARBA00008821"/>
    </source>
</evidence>
<evidence type="ECO:0000256" key="4">
    <source>
        <dbReference type="ARBA" id="ARBA00022692"/>
    </source>
</evidence>
<comment type="similarity">
    <text evidence="2">Belongs to the nucleobase:cation symporter-2 (NCS2) (TC 2.A.40) family.</text>
</comment>
<dbReference type="PANTHER" id="PTHR42810:SF2">
    <property type="entry name" value="PURINE PERMEASE C1399.01C-RELATED"/>
    <property type="match status" value="1"/>
</dbReference>
<comment type="caution">
    <text evidence="8">The sequence shown here is derived from an EMBL/GenBank/DDBJ whole genome shotgun (WGS) entry which is preliminary data.</text>
</comment>
<dbReference type="AlphaFoldDB" id="A0A8H4RU40"/>
<protein>
    <recommendedName>
        <fullName evidence="10">Purine permease</fullName>
    </recommendedName>
</protein>
<feature type="transmembrane region" description="Helical" evidence="7">
    <location>
        <begin position="472"/>
        <end position="490"/>
    </location>
</feature>
<dbReference type="InterPro" id="IPR036291">
    <property type="entry name" value="NAD(P)-bd_dom_sf"/>
</dbReference>
<dbReference type="SUPFAM" id="SSF51735">
    <property type="entry name" value="NAD(P)-binding Rossmann-fold domains"/>
    <property type="match status" value="1"/>
</dbReference>
<feature type="transmembrane region" description="Helical" evidence="7">
    <location>
        <begin position="739"/>
        <end position="758"/>
    </location>
</feature>
<evidence type="ECO:0008006" key="10">
    <source>
        <dbReference type="Google" id="ProtNLM"/>
    </source>
</evidence>
<dbReference type="OrthoDB" id="1641903at2759"/>
<feature type="transmembrane region" description="Helical" evidence="7">
    <location>
        <begin position="778"/>
        <end position="800"/>
    </location>
</feature>
<keyword evidence="3" id="KW-0813">Transport</keyword>
<dbReference type="Proteomes" id="UP000566819">
    <property type="component" value="Unassembled WGS sequence"/>
</dbReference>
<dbReference type="GO" id="GO:0000324">
    <property type="term" value="C:fungal-type vacuole"/>
    <property type="evidence" value="ECO:0007669"/>
    <property type="project" value="TreeGrafter"/>
</dbReference>
<dbReference type="Pfam" id="PF00860">
    <property type="entry name" value="Xan_ur_permease"/>
    <property type="match status" value="1"/>
</dbReference>
<organism evidence="8 9">
    <name type="scientific">Cudoniella acicularis</name>
    <dbReference type="NCBI Taxonomy" id="354080"/>
    <lineage>
        <taxon>Eukaryota</taxon>
        <taxon>Fungi</taxon>
        <taxon>Dikarya</taxon>
        <taxon>Ascomycota</taxon>
        <taxon>Pezizomycotina</taxon>
        <taxon>Leotiomycetes</taxon>
        <taxon>Helotiales</taxon>
        <taxon>Tricladiaceae</taxon>
        <taxon>Cudoniella</taxon>
    </lineage>
</organism>
<dbReference type="Gene3D" id="3.40.50.720">
    <property type="entry name" value="NAD(P)-binding Rossmann-like Domain"/>
    <property type="match status" value="1"/>
</dbReference>
<feature type="transmembrane region" description="Helical" evidence="7">
    <location>
        <begin position="554"/>
        <end position="572"/>
    </location>
</feature>
<dbReference type="PANTHER" id="PTHR42810">
    <property type="entry name" value="PURINE PERMEASE C1399.01C-RELATED"/>
    <property type="match status" value="1"/>
</dbReference>
<dbReference type="GO" id="GO:0005886">
    <property type="term" value="C:plasma membrane"/>
    <property type="evidence" value="ECO:0007669"/>
    <property type="project" value="TreeGrafter"/>
</dbReference>
<comment type="subcellular location">
    <subcellularLocation>
        <location evidence="1">Membrane</location>
        <topology evidence="1">Multi-pass membrane protein</topology>
    </subcellularLocation>
</comment>